<dbReference type="Pfam" id="PF06445">
    <property type="entry name" value="GyrI-like"/>
    <property type="match status" value="1"/>
</dbReference>
<keyword evidence="6" id="KW-1185">Reference proteome</keyword>
<dbReference type="SMART" id="SM00342">
    <property type="entry name" value="HTH_ARAC"/>
    <property type="match status" value="1"/>
</dbReference>
<dbReference type="PANTHER" id="PTHR40055">
    <property type="entry name" value="TRANSCRIPTIONAL REGULATOR YGIV-RELATED"/>
    <property type="match status" value="1"/>
</dbReference>
<dbReference type="InterPro" id="IPR050908">
    <property type="entry name" value="SmbC-like"/>
</dbReference>
<evidence type="ECO:0000256" key="1">
    <source>
        <dbReference type="ARBA" id="ARBA00023015"/>
    </source>
</evidence>
<dbReference type="InterPro" id="IPR009057">
    <property type="entry name" value="Homeodomain-like_sf"/>
</dbReference>
<dbReference type="SUPFAM" id="SSF46689">
    <property type="entry name" value="Homeodomain-like"/>
    <property type="match status" value="2"/>
</dbReference>
<dbReference type="EMBL" id="CP081150">
    <property type="protein sequence ID" value="QZA77714.1"/>
    <property type="molecule type" value="Genomic_DNA"/>
</dbReference>
<dbReference type="Proteomes" id="UP000825679">
    <property type="component" value="Chromosome"/>
</dbReference>
<dbReference type="PRINTS" id="PR00032">
    <property type="entry name" value="HTHARAC"/>
</dbReference>
<keyword evidence="3" id="KW-0804">Transcription</keyword>
<dbReference type="InterPro" id="IPR029442">
    <property type="entry name" value="GyrI-like"/>
</dbReference>
<evidence type="ECO:0000256" key="3">
    <source>
        <dbReference type="ARBA" id="ARBA00023163"/>
    </source>
</evidence>
<proteinExistence type="predicted"/>
<dbReference type="InterPro" id="IPR011256">
    <property type="entry name" value="Reg_factor_effector_dom_sf"/>
</dbReference>
<keyword evidence="2" id="KW-0238">DNA-binding</keyword>
<dbReference type="PANTHER" id="PTHR40055:SF1">
    <property type="entry name" value="TRANSCRIPTIONAL REGULATOR YGIV-RELATED"/>
    <property type="match status" value="1"/>
</dbReference>
<dbReference type="InterPro" id="IPR018062">
    <property type="entry name" value="HTH_AraC-typ_CS"/>
</dbReference>
<dbReference type="InterPro" id="IPR010499">
    <property type="entry name" value="AraC_E-bd"/>
</dbReference>
<gene>
    <name evidence="5" type="ORF">K4H28_15830</name>
</gene>
<feature type="domain" description="HTH araC/xylS-type" evidence="4">
    <location>
        <begin position="12"/>
        <end position="114"/>
    </location>
</feature>
<dbReference type="SUPFAM" id="SSF55136">
    <property type="entry name" value="Probable bacterial effector-binding domain"/>
    <property type="match status" value="1"/>
</dbReference>
<dbReference type="PROSITE" id="PS00041">
    <property type="entry name" value="HTH_ARAC_FAMILY_1"/>
    <property type="match status" value="1"/>
</dbReference>
<accession>A0ABX8Z8R4</accession>
<dbReference type="InterPro" id="IPR020449">
    <property type="entry name" value="Tscrpt_reg_AraC-type_HTH"/>
</dbReference>
<sequence length="288" mass="32686">MSKASTMQDYTRRLMRVVQTLWQDPLRVYTTEQLAEVAHFSPFHFHRIYREMMGETVKATQQRLRLHFASRDLVEAGELPLSRVAQRAGYQSSAAFVRSFAAAYGVTPGVYRRQRLQLSLQFKLTPEIDMYSVEIRSISAPIHLAARRHLGPYLNIGEAFSLLELALPTLPALPDARWFGLYHDDPYDVRQGVVGAELRSDACVEITEQGALPADLQKVQITAGRYAVIEHRGAYSELEQAYKWLIGVWLPQSGEMPLPVPGIELYLNDPCNTEPKDLRTEVWLALAD</sequence>
<evidence type="ECO:0000259" key="4">
    <source>
        <dbReference type="PROSITE" id="PS01124"/>
    </source>
</evidence>
<dbReference type="InterPro" id="IPR018060">
    <property type="entry name" value="HTH_AraC"/>
</dbReference>
<protein>
    <submittedName>
        <fullName evidence="5">GyrI-like domain-containing protein</fullName>
    </submittedName>
</protein>
<organism evidence="5 6">
    <name type="scientific">Deefgea tanakiae</name>
    <dbReference type="NCBI Taxonomy" id="2865840"/>
    <lineage>
        <taxon>Bacteria</taxon>
        <taxon>Pseudomonadati</taxon>
        <taxon>Pseudomonadota</taxon>
        <taxon>Betaproteobacteria</taxon>
        <taxon>Neisseriales</taxon>
        <taxon>Chitinibacteraceae</taxon>
        <taxon>Deefgea</taxon>
    </lineage>
</organism>
<keyword evidence="1" id="KW-0805">Transcription regulation</keyword>
<dbReference type="Gene3D" id="3.20.80.10">
    <property type="entry name" value="Regulatory factor, effector binding domain"/>
    <property type="match status" value="1"/>
</dbReference>
<dbReference type="PROSITE" id="PS01124">
    <property type="entry name" value="HTH_ARAC_FAMILY_2"/>
    <property type="match status" value="1"/>
</dbReference>
<dbReference type="RefSeq" id="WP_221006094.1">
    <property type="nucleotide sequence ID" value="NZ_CP081150.1"/>
</dbReference>
<evidence type="ECO:0000256" key="2">
    <source>
        <dbReference type="ARBA" id="ARBA00023125"/>
    </source>
</evidence>
<dbReference type="SMART" id="SM00871">
    <property type="entry name" value="AraC_E_bind"/>
    <property type="match status" value="1"/>
</dbReference>
<name>A0ABX8Z8R4_9NEIS</name>
<dbReference type="Gene3D" id="1.10.10.60">
    <property type="entry name" value="Homeodomain-like"/>
    <property type="match status" value="2"/>
</dbReference>
<evidence type="ECO:0000313" key="6">
    <source>
        <dbReference type="Proteomes" id="UP000825679"/>
    </source>
</evidence>
<reference evidence="5 6" key="1">
    <citation type="submission" date="2021-08" db="EMBL/GenBank/DDBJ databases">
        <title>complete genome sequencing of Deefgea sp. D25.</title>
        <authorList>
            <person name="Bae J.-W."/>
            <person name="Gim D.-H."/>
        </authorList>
    </citation>
    <scope>NUCLEOTIDE SEQUENCE [LARGE SCALE GENOMIC DNA]</scope>
    <source>
        <strain evidence="5 6">D25</strain>
    </source>
</reference>
<dbReference type="Pfam" id="PF12833">
    <property type="entry name" value="HTH_18"/>
    <property type="match status" value="1"/>
</dbReference>
<evidence type="ECO:0000313" key="5">
    <source>
        <dbReference type="EMBL" id="QZA77714.1"/>
    </source>
</evidence>